<dbReference type="AlphaFoldDB" id="A0AA36B1T7"/>
<accession>A0AA36B1T7</accession>
<sequence>MHNREGENSHKVFLKSNIFQNLTYQQENNRRNIDEGVPKDFTNFSFWIDMNRYVPSPLNKRRYAAFMICVMASDLLLSTIASKYRIEDSKEERNTLSHIDSTTFEDTTGKTILRKPYQQQRRWRWRRRRREDVLQQHPIF</sequence>
<keyword evidence="2" id="KW-1185">Reference proteome</keyword>
<proteinExistence type="predicted"/>
<evidence type="ECO:0000313" key="1">
    <source>
        <dbReference type="EMBL" id="CAI9725042.1"/>
    </source>
</evidence>
<name>A0AA36B1T7_OCTVU</name>
<protein>
    <submittedName>
        <fullName evidence="1">Uncharacterized protein</fullName>
    </submittedName>
</protein>
<reference evidence="1" key="1">
    <citation type="submission" date="2023-08" db="EMBL/GenBank/DDBJ databases">
        <authorList>
            <person name="Alioto T."/>
            <person name="Alioto T."/>
            <person name="Gomez Garrido J."/>
        </authorList>
    </citation>
    <scope>NUCLEOTIDE SEQUENCE</scope>
</reference>
<evidence type="ECO:0000313" key="2">
    <source>
        <dbReference type="Proteomes" id="UP001162480"/>
    </source>
</evidence>
<dbReference type="Proteomes" id="UP001162480">
    <property type="component" value="Chromosome 6"/>
</dbReference>
<dbReference type="EMBL" id="OX597819">
    <property type="protein sequence ID" value="CAI9725042.1"/>
    <property type="molecule type" value="Genomic_DNA"/>
</dbReference>
<organism evidence="1 2">
    <name type="scientific">Octopus vulgaris</name>
    <name type="common">Common octopus</name>
    <dbReference type="NCBI Taxonomy" id="6645"/>
    <lineage>
        <taxon>Eukaryota</taxon>
        <taxon>Metazoa</taxon>
        <taxon>Spiralia</taxon>
        <taxon>Lophotrochozoa</taxon>
        <taxon>Mollusca</taxon>
        <taxon>Cephalopoda</taxon>
        <taxon>Coleoidea</taxon>
        <taxon>Octopodiformes</taxon>
        <taxon>Octopoda</taxon>
        <taxon>Incirrata</taxon>
        <taxon>Octopodidae</taxon>
        <taxon>Octopus</taxon>
    </lineage>
</organism>
<gene>
    <name evidence="1" type="ORF">OCTVUL_1B002685</name>
</gene>